<gene>
    <name evidence="2" type="ORF">RVH17_08525</name>
</gene>
<dbReference type="Proteomes" id="UP001181347">
    <property type="component" value="Unassembled WGS sequence"/>
</dbReference>
<accession>A0AAE4LM39</accession>
<dbReference type="InterPro" id="IPR027840">
    <property type="entry name" value="DUF4493"/>
</dbReference>
<dbReference type="Pfam" id="PF14900">
    <property type="entry name" value="DUF4493"/>
    <property type="match status" value="1"/>
</dbReference>
<keyword evidence="1" id="KW-0732">Signal</keyword>
<evidence type="ECO:0000313" key="2">
    <source>
        <dbReference type="EMBL" id="MDU0260154.1"/>
    </source>
</evidence>
<proteinExistence type="predicted"/>
<dbReference type="AlphaFoldDB" id="A0AAE4LM39"/>
<organism evidence="2 3">
    <name type="scientific">Alistipes finegoldii</name>
    <dbReference type="NCBI Taxonomy" id="214856"/>
    <lineage>
        <taxon>Bacteria</taxon>
        <taxon>Pseudomonadati</taxon>
        <taxon>Bacteroidota</taxon>
        <taxon>Bacteroidia</taxon>
        <taxon>Bacteroidales</taxon>
        <taxon>Rikenellaceae</taxon>
        <taxon>Alistipes</taxon>
    </lineage>
</organism>
<dbReference type="RefSeq" id="WP_315976072.1">
    <property type="nucleotide sequence ID" value="NZ_DBGCRH010000002.1"/>
</dbReference>
<dbReference type="PROSITE" id="PS51257">
    <property type="entry name" value="PROKAR_LIPOPROTEIN"/>
    <property type="match status" value="1"/>
</dbReference>
<sequence>MKRQLIYLMASAALLAAGCSTENKAEGTEYGTLKVSCTADGSIVAASDDTSRMPAAPSVPQAGDFTLTVTGESGTQQWDTLTEFEQSDAVFRMGTYAVSVAHGDPDAEGIDKPYYAAEKSVEVLPRRAATVEMTATIANSQTVVRATEQFLNYFHDAQFTVTTASGNQFDFTPGSTPADEPVFVKSATTLKVTGTARRQSQTGTDEGPKVTFSEQTLEATSPRTCHIFTFDAKDAGSVTLTVTLSDDYTETRPIDCEVNEGAIDDTK</sequence>
<name>A0AAE4LM39_9BACT</name>
<evidence type="ECO:0000313" key="3">
    <source>
        <dbReference type="Proteomes" id="UP001181347"/>
    </source>
</evidence>
<feature type="chain" id="PRO_5041943650" evidence="1">
    <location>
        <begin position="26"/>
        <end position="267"/>
    </location>
</feature>
<reference evidence="2" key="1">
    <citation type="submission" date="2023-10" db="EMBL/GenBank/DDBJ databases">
        <title>Genome Sequence of the Bacteria from From Gut Wall in Crohn's Disease.</title>
        <authorList>
            <person name="Rodriguez-Palacios A."/>
        </authorList>
    </citation>
    <scope>NUCLEOTIDE SEQUENCE</scope>
    <source>
        <strain evidence="2">CavFT-hAR58</strain>
    </source>
</reference>
<feature type="signal peptide" evidence="1">
    <location>
        <begin position="1"/>
        <end position="25"/>
    </location>
</feature>
<dbReference type="EMBL" id="JAWDES010000005">
    <property type="protein sequence ID" value="MDU0260154.1"/>
    <property type="molecule type" value="Genomic_DNA"/>
</dbReference>
<protein>
    <submittedName>
        <fullName evidence="2">DUF4493 domain-containing protein</fullName>
    </submittedName>
</protein>
<comment type="caution">
    <text evidence="2">The sequence shown here is derived from an EMBL/GenBank/DDBJ whole genome shotgun (WGS) entry which is preliminary data.</text>
</comment>
<evidence type="ECO:0000256" key="1">
    <source>
        <dbReference type="SAM" id="SignalP"/>
    </source>
</evidence>